<dbReference type="STRING" id="1134435.AC731_002925"/>
<keyword evidence="2" id="KW-1185">Reference proteome</keyword>
<evidence type="ECO:0000313" key="1">
    <source>
        <dbReference type="EMBL" id="AMO35985.1"/>
    </source>
</evidence>
<reference evidence="2" key="1">
    <citation type="submission" date="2016-03" db="EMBL/GenBank/DDBJ databases">
        <authorList>
            <person name="Ma C."/>
            <person name="Zhou S."/>
            <person name="Yang G."/>
        </authorList>
    </citation>
    <scope>NUCLEOTIDE SEQUENCE [LARGE SCALE GENOMIC DNA]</scope>
    <source>
        <strain evidence="2">SgZ-1</strain>
    </source>
</reference>
<name>A0A140IE10_9RHOO</name>
<accession>A0A140IE10</accession>
<organism evidence="1 2">
    <name type="scientific">Thauera humireducens</name>
    <dbReference type="NCBI Taxonomy" id="1134435"/>
    <lineage>
        <taxon>Bacteria</taxon>
        <taxon>Pseudomonadati</taxon>
        <taxon>Pseudomonadota</taxon>
        <taxon>Betaproteobacteria</taxon>
        <taxon>Rhodocyclales</taxon>
        <taxon>Zoogloeaceae</taxon>
        <taxon>Thauera</taxon>
    </lineage>
</organism>
<gene>
    <name evidence="1" type="ORF">AC731_002925</name>
</gene>
<dbReference type="Proteomes" id="UP000036902">
    <property type="component" value="Chromosome"/>
</dbReference>
<dbReference type="AlphaFoldDB" id="A0A140IE10"/>
<protein>
    <submittedName>
        <fullName evidence="1">Uncharacterized protein</fullName>
    </submittedName>
</protein>
<sequence>MPVPNETSVLIQTLSPDTERELADAVEDLEAAGLGCSVEHQDLGPQAFVEWLFPTAVLIWVGEKYFGAMLAEAGKDHYQILKRGLGRLYDKALSRGASVIRRLRRQDGSLVADAYFSGNLSFAYASPEGWTVKLLFPLDVSASQYERACVAFAGLIADHARDRAGSALEAEVQALAEEKAAILPDEITAAHLRGSVRLLVFWNSGEGCFHVPDPAESGYRGELVSRPLGGAGQACAAPGTRG</sequence>
<dbReference type="KEGG" id="thu:AC731_002925"/>
<dbReference type="RefSeq" id="WP_048709136.1">
    <property type="nucleotide sequence ID" value="NZ_CP014646.1"/>
</dbReference>
<dbReference type="EMBL" id="CP014646">
    <property type="protein sequence ID" value="AMO35985.1"/>
    <property type="molecule type" value="Genomic_DNA"/>
</dbReference>
<proteinExistence type="predicted"/>
<evidence type="ECO:0000313" key="2">
    <source>
        <dbReference type="Proteomes" id="UP000036902"/>
    </source>
</evidence>